<accession>A0A9D3W2J9</accession>
<comment type="caution">
    <text evidence="2">The sequence shown here is derived from an EMBL/GenBank/DDBJ whole genome shotgun (WGS) entry which is preliminary data.</text>
</comment>
<evidence type="ECO:0000259" key="1">
    <source>
        <dbReference type="Pfam" id="PF13456"/>
    </source>
</evidence>
<reference evidence="2 3" key="1">
    <citation type="journal article" date="2021" name="Plant Biotechnol. J.">
        <title>Multi-omics assisted identification of the key and species-specific regulatory components of drought-tolerant mechanisms in Gossypium stocksii.</title>
        <authorList>
            <person name="Yu D."/>
            <person name="Ke L."/>
            <person name="Zhang D."/>
            <person name="Wu Y."/>
            <person name="Sun Y."/>
            <person name="Mei J."/>
            <person name="Sun J."/>
            <person name="Sun Y."/>
        </authorList>
    </citation>
    <scope>NUCLEOTIDE SEQUENCE [LARGE SCALE GENOMIC DNA]</scope>
    <source>
        <strain evidence="3">cv. E1</strain>
        <tissue evidence="2">Leaf</tissue>
    </source>
</reference>
<dbReference type="AlphaFoldDB" id="A0A9D3W2J9"/>
<dbReference type="PANTHER" id="PTHR47723:SF19">
    <property type="entry name" value="POLYNUCLEOTIDYL TRANSFERASE, RIBONUCLEASE H-LIKE SUPERFAMILY PROTEIN"/>
    <property type="match status" value="1"/>
</dbReference>
<dbReference type="Gene3D" id="3.30.420.10">
    <property type="entry name" value="Ribonuclease H-like superfamily/Ribonuclease H"/>
    <property type="match status" value="1"/>
</dbReference>
<dbReference type="InterPro" id="IPR044730">
    <property type="entry name" value="RNase_H-like_dom_plant"/>
</dbReference>
<proteinExistence type="predicted"/>
<dbReference type="GO" id="GO:0003676">
    <property type="term" value="F:nucleic acid binding"/>
    <property type="evidence" value="ECO:0007669"/>
    <property type="project" value="InterPro"/>
</dbReference>
<dbReference type="CDD" id="cd06222">
    <property type="entry name" value="RNase_H_like"/>
    <property type="match status" value="1"/>
</dbReference>
<dbReference type="InterPro" id="IPR002156">
    <property type="entry name" value="RNaseH_domain"/>
</dbReference>
<dbReference type="InterPro" id="IPR012337">
    <property type="entry name" value="RNaseH-like_sf"/>
</dbReference>
<dbReference type="Proteomes" id="UP000828251">
    <property type="component" value="Unassembled WGS sequence"/>
</dbReference>
<gene>
    <name evidence="2" type="ORF">J1N35_010541</name>
</gene>
<feature type="domain" description="RNase H type-1" evidence="1">
    <location>
        <begin position="35"/>
        <end position="131"/>
    </location>
</feature>
<dbReference type="Pfam" id="PF13456">
    <property type="entry name" value="RVT_3"/>
    <property type="match status" value="1"/>
</dbReference>
<dbReference type="SUPFAM" id="SSF53098">
    <property type="entry name" value="Ribonuclease H-like"/>
    <property type="match status" value="1"/>
</dbReference>
<sequence>MCWAKQSSLAPKDGSIGNIGLPHEEFLLRDWTFLNIDGAIQVTSRRAAAGGMVRDGTGDWVIGYNRFLGNCLIFYIELWGILDDLKLIQCRGYSNVVIHFDSLEVVKAIHDNVSNISNSALIRKIHRILSQESQ</sequence>
<dbReference type="InterPro" id="IPR053151">
    <property type="entry name" value="RNase_H-like"/>
</dbReference>
<name>A0A9D3W2J9_9ROSI</name>
<dbReference type="InterPro" id="IPR036397">
    <property type="entry name" value="RNaseH_sf"/>
</dbReference>
<dbReference type="GO" id="GO:0004523">
    <property type="term" value="F:RNA-DNA hybrid ribonuclease activity"/>
    <property type="evidence" value="ECO:0007669"/>
    <property type="project" value="InterPro"/>
</dbReference>
<evidence type="ECO:0000313" key="3">
    <source>
        <dbReference type="Proteomes" id="UP000828251"/>
    </source>
</evidence>
<keyword evidence="3" id="KW-1185">Reference proteome</keyword>
<dbReference type="EMBL" id="JAIQCV010000004">
    <property type="protein sequence ID" value="KAH1106773.1"/>
    <property type="molecule type" value="Genomic_DNA"/>
</dbReference>
<protein>
    <recommendedName>
        <fullName evidence="1">RNase H type-1 domain-containing protein</fullName>
    </recommendedName>
</protein>
<organism evidence="2 3">
    <name type="scientific">Gossypium stocksii</name>
    <dbReference type="NCBI Taxonomy" id="47602"/>
    <lineage>
        <taxon>Eukaryota</taxon>
        <taxon>Viridiplantae</taxon>
        <taxon>Streptophyta</taxon>
        <taxon>Embryophyta</taxon>
        <taxon>Tracheophyta</taxon>
        <taxon>Spermatophyta</taxon>
        <taxon>Magnoliopsida</taxon>
        <taxon>eudicotyledons</taxon>
        <taxon>Gunneridae</taxon>
        <taxon>Pentapetalae</taxon>
        <taxon>rosids</taxon>
        <taxon>malvids</taxon>
        <taxon>Malvales</taxon>
        <taxon>Malvaceae</taxon>
        <taxon>Malvoideae</taxon>
        <taxon>Gossypium</taxon>
    </lineage>
</organism>
<dbReference type="PANTHER" id="PTHR47723">
    <property type="entry name" value="OS05G0353850 PROTEIN"/>
    <property type="match status" value="1"/>
</dbReference>
<evidence type="ECO:0000313" key="2">
    <source>
        <dbReference type="EMBL" id="KAH1106773.1"/>
    </source>
</evidence>
<dbReference type="OrthoDB" id="1431454at2759"/>